<gene>
    <name evidence="13" type="ORF">BSL78_01194</name>
</gene>
<reference evidence="13 14" key="1">
    <citation type="journal article" date="2017" name="PLoS Biol.">
        <title>The sea cucumber genome provides insights into morphological evolution and visceral regeneration.</title>
        <authorList>
            <person name="Zhang X."/>
            <person name="Sun L."/>
            <person name="Yuan J."/>
            <person name="Sun Y."/>
            <person name="Gao Y."/>
            <person name="Zhang L."/>
            <person name="Li S."/>
            <person name="Dai H."/>
            <person name="Hamel J.F."/>
            <person name="Liu C."/>
            <person name="Yu Y."/>
            <person name="Liu S."/>
            <person name="Lin W."/>
            <person name="Guo K."/>
            <person name="Jin S."/>
            <person name="Xu P."/>
            <person name="Storey K.B."/>
            <person name="Huan P."/>
            <person name="Zhang T."/>
            <person name="Zhou Y."/>
            <person name="Zhang J."/>
            <person name="Lin C."/>
            <person name="Li X."/>
            <person name="Xing L."/>
            <person name="Huo D."/>
            <person name="Sun M."/>
            <person name="Wang L."/>
            <person name="Mercier A."/>
            <person name="Li F."/>
            <person name="Yang H."/>
            <person name="Xiang J."/>
        </authorList>
    </citation>
    <scope>NUCLEOTIDE SEQUENCE [LARGE SCALE GENOMIC DNA]</scope>
    <source>
        <strain evidence="13">Shaxun</strain>
        <tissue evidence="13">Muscle</tissue>
    </source>
</reference>
<dbReference type="PIRSF" id="PIRSF000022">
    <property type="entry name" value="Bc1_14K"/>
    <property type="match status" value="1"/>
</dbReference>
<accession>A0A2G8LNN1</accession>
<keyword evidence="6 12" id="KW-0999">Mitochondrion inner membrane</keyword>
<keyword evidence="5 12" id="KW-0679">Respiratory chain</keyword>
<dbReference type="SUPFAM" id="SSF81524">
    <property type="entry name" value="14 kDa protein of cytochrome bc1 complex (Ubiquinol-cytochrome c reductase)"/>
    <property type="match status" value="1"/>
</dbReference>
<comment type="subcellular location">
    <subcellularLocation>
        <location evidence="1">Mitochondrion inner membrane</location>
        <topology evidence="1">Peripheral membrane protein</topology>
        <orientation evidence="1">Matrix side</orientation>
    </subcellularLocation>
</comment>
<evidence type="ECO:0000313" key="14">
    <source>
        <dbReference type="Proteomes" id="UP000230750"/>
    </source>
</evidence>
<name>A0A2G8LNN1_STIJA</name>
<dbReference type="OrthoDB" id="425749at2759"/>
<evidence type="ECO:0000256" key="12">
    <source>
        <dbReference type="PIRNR" id="PIRNR000022"/>
    </source>
</evidence>
<comment type="similarity">
    <text evidence="2 12">Belongs to the UQCRB/QCR7 family.</text>
</comment>
<dbReference type="Pfam" id="PF02271">
    <property type="entry name" value="UCR_14kD"/>
    <property type="match status" value="1"/>
</dbReference>
<evidence type="ECO:0000256" key="2">
    <source>
        <dbReference type="ARBA" id="ARBA00008554"/>
    </source>
</evidence>
<keyword evidence="4 12" id="KW-0813">Transport</keyword>
<evidence type="ECO:0000256" key="10">
    <source>
        <dbReference type="ARBA" id="ARBA00038521"/>
    </source>
</evidence>
<evidence type="ECO:0000313" key="13">
    <source>
        <dbReference type="EMBL" id="PIK61863.1"/>
    </source>
</evidence>
<dbReference type="STRING" id="307972.A0A2G8LNN1"/>
<keyword evidence="8 12" id="KW-0496">Mitochondrion</keyword>
<dbReference type="EMBL" id="MRZV01000023">
    <property type="protein sequence ID" value="PIK61863.1"/>
    <property type="molecule type" value="Genomic_DNA"/>
</dbReference>
<evidence type="ECO:0000256" key="5">
    <source>
        <dbReference type="ARBA" id="ARBA00022660"/>
    </source>
</evidence>
<evidence type="ECO:0000256" key="4">
    <source>
        <dbReference type="ARBA" id="ARBA00022448"/>
    </source>
</evidence>
<dbReference type="GO" id="GO:0005743">
    <property type="term" value="C:mitochondrial inner membrane"/>
    <property type="evidence" value="ECO:0007669"/>
    <property type="project" value="UniProtKB-SubCell"/>
</dbReference>
<evidence type="ECO:0000256" key="7">
    <source>
        <dbReference type="ARBA" id="ARBA00022982"/>
    </source>
</evidence>
<protein>
    <recommendedName>
        <fullName evidence="3 12">Cytochrome b-c1 complex subunit 7</fullName>
    </recommendedName>
</protein>
<evidence type="ECO:0000256" key="9">
    <source>
        <dbReference type="ARBA" id="ARBA00023136"/>
    </source>
</evidence>
<keyword evidence="7 12" id="KW-0249">Electron transport</keyword>
<dbReference type="Proteomes" id="UP000230750">
    <property type="component" value="Unassembled WGS sequence"/>
</dbReference>
<dbReference type="Gene3D" id="1.10.1090.10">
    <property type="entry name" value="Cytochrome b-c1 complex subunit 7"/>
    <property type="match status" value="1"/>
</dbReference>
<evidence type="ECO:0000256" key="1">
    <source>
        <dbReference type="ARBA" id="ARBA00004443"/>
    </source>
</evidence>
<dbReference type="GO" id="GO:0006122">
    <property type="term" value="P:mitochondrial electron transport, ubiquinol to cytochrome c"/>
    <property type="evidence" value="ECO:0007669"/>
    <property type="project" value="InterPro"/>
</dbReference>
<dbReference type="PANTHER" id="PTHR12022:SF0">
    <property type="entry name" value="CYTOCHROME B-C1 COMPLEX SUBUNIT 7"/>
    <property type="match status" value="1"/>
</dbReference>
<dbReference type="AlphaFoldDB" id="A0A2G8LNN1"/>
<evidence type="ECO:0000256" key="3">
    <source>
        <dbReference type="ARBA" id="ARBA00016323"/>
    </source>
</evidence>
<comment type="function">
    <text evidence="12">Component of the ubiquinol-cytochrome c oxidoreductase, a multisubunit transmembrane complex that is part of the mitochondrial electron transport chain which drives oxidative phosphorylation.</text>
</comment>
<dbReference type="FunFam" id="1.10.1090.10:FF:000001">
    <property type="entry name" value="Cytochrome b-c1 complex subunit 7"/>
    <property type="match status" value="1"/>
</dbReference>
<dbReference type="PANTHER" id="PTHR12022">
    <property type="entry name" value="UBIQUINOL-CYTOCHROME C REDUCTASE COMPLEX 14 KD PROTEIN"/>
    <property type="match status" value="1"/>
</dbReference>
<keyword evidence="14" id="KW-1185">Reference proteome</keyword>
<evidence type="ECO:0000256" key="8">
    <source>
        <dbReference type="ARBA" id="ARBA00023128"/>
    </source>
</evidence>
<proteinExistence type="inferred from homology"/>
<evidence type="ECO:0000256" key="6">
    <source>
        <dbReference type="ARBA" id="ARBA00022792"/>
    </source>
</evidence>
<dbReference type="InterPro" id="IPR003197">
    <property type="entry name" value="QCR7"/>
</dbReference>
<dbReference type="InterPro" id="IPR036544">
    <property type="entry name" value="QCR7_sf"/>
</dbReference>
<dbReference type="GO" id="GO:0045275">
    <property type="term" value="C:respiratory chain complex III"/>
    <property type="evidence" value="ECO:0007669"/>
    <property type="project" value="InterPro"/>
</dbReference>
<evidence type="ECO:0000256" key="11">
    <source>
        <dbReference type="ARBA" id="ARBA00046393"/>
    </source>
</evidence>
<comment type="subunit">
    <text evidence="10">Component of the ubiquinol-cytochrome c oxidoreductase (cytochrome b-c1 complex, complex III, CIII), a multisubunit enzyme composed of 3 respiratory subunits cytochrome b, cytochrome c1 and Rieske protein, 2 core protein subunits, and additional low-molecular weight protein subunits. The complex exists as an obligatory dimer and forms supercomplexes (SCs) in the inner mitochondrial membrane with cytochrome c oxidase (complex IV, CIV).</text>
</comment>
<keyword evidence="9 12" id="KW-0472">Membrane</keyword>
<organism evidence="13 14">
    <name type="scientific">Stichopus japonicus</name>
    <name type="common">Sea cucumber</name>
    <dbReference type="NCBI Taxonomy" id="307972"/>
    <lineage>
        <taxon>Eukaryota</taxon>
        <taxon>Metazoa</taxon>
        <taxon>Echinodermata</taxon>
        <taxon>Eleutherozoa</taxon>
        <taxon>Echinozoa</taxon>
        <taxon>Holothuroidea</taxon>
        <taxon>Aspidochirotacea</taxon>
        <taxon>Aspidochirotida</taxon>
        <taxon>Stichopodidae</taxon>
        <taxon>Apostichopus</taxon>
    </lineage>
</organism>
<comment type="caution">
    <text evidence="13">The sequence shown here is derived from an EMBL/GenBank/DDBJ whole genome shotgun (WGS) entry which is preliminary data.</text>
</comment>
<sequence>MADDTLRQTPEVIEAVRRLPADTYNQRAFRIKRALDLSLKHRILPTEQWTKFEEDVRYLKPYLEEVEREMKEKADWNAR</sequence>
<comment type="subunit">
    <text evidence="11">Component of the ubiquinol-cytochrome c oxidoreductase (cytochrome b-c1 complex, complex III, CIII), a multisubunit enzyme composed of 11 subunits. The complex is composed of 3 respiratory subunits cytochrome b, cytochrome c1 and Rieske protein UQCRFS1, 2 core protein subunits UQCRC1/QCR1 and UQCRC2/QCR2, and 6 low-molecular weight protein subunits UQCRH/QCR6, UQCRB/QCR7, UQCRQ/QCR8, UQCR10/QCR9, UQCR11/QCR10 and subunit 9, the cleavage product of Rieske protein UQCRFS1. The complex exists as an obligatory dimer and forms supercomplexes (SCs) in the inner mitochondrial membrane with NADH-ubiquinone oxidoreductase (complex I, CI) and cytochrome c oxidase (complex IV, CIV), resulting in different assemblies (supercomplex SCI(1)III(2)IV(1) and megacomplex MCI(2)III(2)IV(2)).</text>
</comment>